<proteinExistence type="predicted"/>
<evidence type="ECO:0000313" key="1">
    <source>
        <dbReference type="EMBL" id="GJE89467.1"/>
    </source>
</evidence>
<dbReference type="OrthoDB" id="2789221at2759"/>
<organism evidence="1 2">
    <name type="scientific">Phanerochaete sordida</name>
    <dbReference type="NCBI Taxonomy" id="48140"/>
    <lineage>
        <taxon>Eukaryota</taxon>
        <taxon>Fungi</taxon>
        <taxon>Dikarya</taxon>
        <taxon>Basidiomycota</taxon>
        <taxon>Agaricomycotina</taxon>
        <taxon>Agaricomycetes</taxon>
        <taxon>Polyporales</taxon>
        <taxon>Phanerochaetaceae</taxon>
        <taxon>Phanerochaete</taxon>
    </lineage>
</organism>
<accession>A0A9P3G5A8</accession>
<dbReference type="Proteomes" id="UP000703269">
    <property type="component" value="Unassembled WGS sequence"/>
</dbReference>
<name>A0A9P3G5A8_9APHY</name>
<sequence>MSRHIARDVYNALIVPTADAKGVLPPAFAHSPSGLRAPAPARKPLSPKASDSSELAELLNAVAALCVCEPRRQRVAVSLVHTRDRIVLHVAQTAGEPAGRRIAAMVHDVWQLLVEFAQVIGDPQARSAKARARGHEAQRRILERLVRHNVEQLRYRVFKHWELLQHTCLRLQAEKVKRGRMYKDFCAVAVRIAELREALSVAVPPHDWGAHVAPLLGRFYLAEQKSSVRGVDNMRLFLDQLQVSTDENHALATQLSKYISKCAALVDNANFLMRLASYRTHSPIFWTPHFHVVTVACRSERHPRAGSLSFWKSLLRKERRAESVTVQYSLHPECALLEYHHNTLLPHGGCPARPDVPSHVVGTSKDPCHACRILFSTYHTTHSEGTQHMYSSLNLHLSPVQRAAPSAKVDSWLPPRLDGLGSDVESRFASQLLEEYRQFRLWTKEDIAVAVS</sequence>
<comment type="caution">
    <text evidence="1">The sequence shown here is derived from an EMBL/GenBank/DDBJ whole genome shotgun (WGS) entry which is preliminary data.</text>
</comment>
<gene>
    <name evidence="1" type="ORF">PsYK624_055680</name>
</gene>
<dbReference type="EMBL" id="BPQB01000013">
    <property type="protein sequence ID" value="GJE89467.1"/>
    <property type="molecule type" value="Genomic_DNA"/>
</dbReference>
<protein>
    <submittedName>
        <fullName evidence="1">Uncharacterized protein</fullName>
    </submittedName>
</protein>
<evidence type="ECO:0000313" key="2">
    <source>
        <dbReference type="Proteomes" id="UP000703269"/>
    </source>
</evidence>
<reference evidence="1 2" key="1">
    <citation type="submission" date="2021-08" db="EMBL/GenBank/DDBJ databases">
        <title>Draft Genome Sequence of Phanerochaete sordida strain YK-624.</title>
        <authorList>
            <person name="Mori T."/>
            <person name="Dohra H."/>
            <person name="Suzuki T."/>
            <person name="Kawagishi H."/>
            <person name="Hirai H."/>
        </authorList>
    </citation>
    <scope>NUCLEOTIDE SEQUENCE [LARGE SCALE GENOMIC DNA]</scope>
    <source>
        <strain evidence="1 2">YK-624</strain>
    </source>
</reference>
<keyword evidence="2" id="KW-1185">Reference proteome</keyword>
<dbReference type="AlphaFoldDB" id="A0A9P3G5A8"/>